<evidence type="ECO:0000313" key="2">
    <source>
        <dbReference type="Proteomes" id="UP001150941"/>
    </source>
</evidence>
<reference evidence="1" key="2">
    <citation type="journal article" date="2023" name="IMA Fungus">
        <title>Comparative genomic study of the Penicillium genus elucidates a diverse pangenome and 15 lateral gene transfer events.</title>
        <authorList>
            <person name="Petersen C."/>
            <person name="Sorensen T."/>
            <person name="Nielsen M.R."/>
            <person name="Sondergaard T.E."/>
            <person name="Sorensen J.L."/>
            <person name="Fitzpatrick D.A."/>
            <person name="Frisvad J.C."/>
            <person name="Nielsen K.L."/>
        </authorList>
    </citation>
    <scope>NUCLEOTIDE SEQUENCE</scope>
    <source>
        <strain evidence="1">IBT 19713</strain>
    </source>
</reference>
<evidence type="ECO:0000313" key="1">
    <source>
        <dbReference type="EMBL" id="KAJ5233046.1"/>
    </source>
</evidence>
<dbReference type="Proteomes" id="UP001150941">
    <property type="component" value="Unassembled WGS sequence"/>
</dbReference>
<sequence>MLIGADAQRRISSNQAGKIGRTEIPVCTARDLVVKLGQLVLWGAKVEIGLGLSGHGKGCLGAFGVDGIDERTVVGQVDDSD</sequence>
<name>A0A9W9TNH0_9EURO</name>
<dbReference type="AlphaFoldDB" id="A0A9W9TNH0"/>
<protein>
    <submittedName>
        <fullName evidence="1">Uncharacterized protein</fullName>
    </submittedName>
</protein>
<dbReference type="EMBL" id="JAPQKS010000004">
    <property type="protein sequence ID" value="KAJ5233046.1"/>
    <property type="molecule type" value="Genomic_DNA"/>
</dbReference>
<comment type="caution">
    <text evidence="1">The sequence shown here is derived from an EMBL/GenBank/DDBJ whole genome shotgun (WGS) entry which is preliminary data.</text>
</comment>
<gene>
    <name evidence="1" type="ORF">N7468_006002</name>
</gene>
<organism evidence="1 2">
    <name type="scientific">Penicillium chermesinum</name>
    <dbReference type="NCBI Taxonomy" id="63820"/>
    <lineage>
        <taxon>Eukaryota</taxon>
        <taxon>Fungi</taxon>
        <taxon>Dikarya</taxon>
        <taxon>Ascomycota</taxon>
        <taxon>Pezizomycotina</taxon>
        <taxon>Eurotiomycetes</taxon>
        <taxon>Eurotiomycetidae</taxon>
        <taxon>Eurotiales</taxon>
        <taxon>Aspergillaceae</taxon>
        <taxon>Penicillium</taxon>
    </lineage>
</organism>
<reference evidence="1" key="1">
    <citation type="submission" date="2022-11" db="EMBL/GenBank/DDBJ databases">
        <authorList>
            <person name="Petersen C."/>
        </authorList>
    </citation>
    <scope>NUCLEOTIDE SEQUENCE</scope>
    <source>
        <strain evidence="1">IBT 19713</strain>
    </source>
</reference>
<dbReference type="RefSeq" id="XP_058331038.1">
    <property type="nucleotide sequence ID" value="XM_058475298.1"/>
</dbReference>
<accession>A0A9W9TNH0</accession>
<proteinExistence type="predicted"/>
<keyword evidence="2" id="KW-1185">Reference proteome</keyword>
<dbReference type="GeneID" id="83202601"/>